<feature type="compositionally biased region" description="Pro residues" evidence="1">
    <location>
        <begin position="347"/>
        <end position="358"/>
    </location>
</feature>
<feature type="region of interest" description="Disordered" evidence="1">
    <location>
        <begin position="291"/>
        <end position="376"/>
    </location>
</feature>
<protein>
    <submittedName>
        <fullName evidence="3">Uncharacterized protein LOC101372029</fullName>
    </submittedName>
</protein>
<reference evidence="3" key="1">
    <citation type="submission" date="2025-08" db="UniProtKB">
        <authorList>
            <consortium name="RefSeq"/>
        </authorList>
    </citation>
    <scope>IDENTIFICATION</scope>
</reference>
<dbReference type="RefSeq" id="XP_004411077.1">
    <property type="nucleotide sequence ID" value="XM_004411020.1"/>
</dbReference>
<accession>A0A9B0H5F9</accession>
<feature type="region of interest" description="Disordered" evidence="1">
    <location>
        <begin position="173"/>
        <end position="200"/>
    </location>
</feature>
<evidence type="ECO:0000313" key="2">
    <source>
        <dbReference type="Proteomes" id="UP000245340"/>
    </source>
</evidence>
<keyword evidence="2" id="KW-1185">Reference proteome</keyword>
<feature type="compositionally biased region" description="Basic and acidic residues" evidence="1">
    <location>
        <begin position="324"/>
        <end position="338"/>
    </location>
</feature>
<feature type="region of interest" description="Disordered" evidence="1">
    <location>
        <begin position="26"/>
        <end position="48"/>
    </location>
</feature>
<feature type="compositionally biased region" description="Polar residues" evidence="1">
    <location>
        <begin position="366"/>
        <end position="376"/>
    </location>
</feature>
<name>A0A9B0H5F9_ODORO</name>
<feature type="region of interest" description="Disordered" evidence="1">
    <location>
        <begin position="229"/>
        <end position="273"/>
    </location>
</feature>
<evidence type="ECO:0000313" key="3">
    <source>
        <dbReference type="RefSeq" id="XP_004411077.1"/>
    </source>
</evidence>
<gene>
    <name evidence="3" type="primary">LOC101372029</name>
</gene>
<feature type="compositionally biased region" description="Basic and acidic residues" evidence="1">
    <location>
        <begin position="243"/>
        <end position="260"/>
    </location>
</feature>
<feature type="region of interest" description="Disordered" evidence="1">
    <location>
        <begin position="95"/>
        <end position="128"/>
    </location>
</feature>
<proteinExistence type="predicted"/>
<organism evidence="2 3">
    <name type="scientific">Odobenus rosmarus divergens</name>
    <name type="common">Pacific walrus</name>
    <dbReference type="NCBI Taxonomy" id="9708"/>
    <lineage>
        <taxon>Eukaryota</taxon>
        <taxon>Metazoa</taxon>
        <taxon>Chordata</taxon>
        <taxon>Craniata</taxon>
        <taxon>Vertebrata</taxon>
        <taxon>Euteleostomi</taxon>
        <taxon>Mammalia</taxon>
        <taxon>Eutheria</taxon>
        <taxon>Laurasiatheria</taxon>
        <taxon>Carnivora</taxon>
        <taxon>Caniformia</taxon>
        <taxon>Pinnipedia</taxon>
        <taxon>Odobenidae</taxon>
        <taxon>Odobenus</taxon>
    </lineage>
</organism>
<sequence>MGEIITSSNSEKIWERWATKEIYQLLPGPPQPPQQHSEAAAGVEPPLARGFWRSSGTRVEHRRAQRVLLEGSFFSSFGPRPRRLAEKRWWLSAPQAAAGGPPRRRVGSALALRSSSRTGSPDERGQEHSLFPQTRLEILEIHGTFVSFLSLAIAVINQTEEQVNDESFKADEIERGSERQFPQSHLPEKDGKRHDLDPDLIQGVDLNYPFSVSNHGQCSAANAAPRPAGLAAPAVTSPGRAKSVCDRGRGSRSGEPRRGDPPPSARPSSPLSASPEAFFLLRASRPRRGVLARDPGGCVSPGAAEPRAATTPQREGGRGRRAAARYEEGGGPRAERPRPAGLSAHAPPQPPRGRPRPPCAFGHELSVNTRRGQSWT</sequence>
<dbReference type="Proteomes" id="UP000245340">
    <property type="component" value="Unplaced"/>
</dbReference>
<evidence type="ECO:0000256" key="1">
    <source>
        <dbReference type="SAM" id="MobiDB-lite"/>
    </source>
</evidence>
<feature type="compositionally biased region" description="Basic and acidic residues" evidence="1">
    <location>
        <begin position="186"/>
        <end position="197"/>
    </location>
</feature>
<dbReference type="AlphaFoldDB" id="A0A9B0H5F9"/>